<dbReference type="SUPFAM" id="SSF50814">
    <property type="entry name" value="Lipocalins"/>
    <property type="match status" value="1"/>
</dbReference>
<dbReference type="Pfam" id="PF09148">
    <property type="entry name" value="DUF1934"/>
    <property type="match status" value="1"/>
</dbReference>
<organism evidence="1 2">
    <name type="scientific">Candidatus Lactobacillus pullistercoris</name>
    <dbReference type="NCBI Taxonomy" id="2838636"/>
    <lineage>
        <taxon>Bacteria</taxon>
        <taxon>Bacillati</taxon>
        <taxon>Bacillota</taxon>
        <taxon>Bacilli</taxon>
        <taxon>Lactobacillales</taxon>
        <taxon>Lactobacillaceae</taxon>
        <taxon>Lactobacillus</taxon>
    </lineage>
</organism>
<protein>
    <submittedName>
        <fullName evidence="1">DUF1934 domain-containing protein</fullName>
    </submittedName>
</protein>
<evidence type="ECO:0000313" key="2">
    <source>
        <dbReference type="Proteomes" id="UP000823844"/>
    </source>
</evidence>
<reference evidence="1" key="1">
    <citation type="journal article" date="2021" name="PeerJ">
        <title>Extensive microbial diversity within the chicken gut microbiome revealed by metagenomics and culture.</title>
        <authorList>
            <person name="Gilroy R."/>
            <person name="Ravi A."/>
            <person name="Getino M."/>
            <person name="Pursley I."/>
            <person name="Horton D.L."/>
            <person name="Alikhan N.F."/>
            <person name="Baker D."/>
            <person name="Gharbi K."/>
            <person name="Hall N."/>
            <person name="Watson M."/>
            <person name="Adriaenssens E.M."/>
            <person name="Foster-Nyarko E."/>
            <person name="Jarju S."/>
            <person name="Secka A."/>
            <person name="Antonio M."/>
            <person name="Oren A."/>
            <person name="Chaudhuri R.R."/>
            <person name="La Ragione R."/>
            <person name="Hildebrand F."/>
            <person name="Pallen M.J."/>
        </authorList>
    </citation>
    <scope>NUCLEOTIDE SEQUENCE</scope>
    <source>
        <strain evidence="1">F6-686</strain>
    </source>
</reference>
<name>A0A9E2KTN7_9LACO</name>
<dbReference type="InterPro" id="IPR012674">
    <property type="entry name" value="Calycin"/>
</dbReference>
<comment type="caution">
    <text evidence="1">The sequence shown here is derived from an EMBL/GenBank/DDBJ whole genome shotgun (WGS) entry which is preliminary data.</text>
</comment>
<dbReference type="Proteomes" id="UP000823844">
    <property type="component" value="Unassembled WGS sequence"/>
</dbReference>
<proteinExistence type="predicted"/>
<gene>
    <name evidence="1" type="ORF">H9806_06980</name>
</gene>
<dbReference type="AlphaFoldDB" id="A0A9E2KTN7"/>
<sequence>MTKINIDLTSKITQENESETFHKEMPGQIKRDGEIIRASYLEDGEIPVKMLLKDDELIIKRGSGNNYSFMRFNVDEKEECRYVVEGRQMDLTSVTKLLEFEEDETSSKLHVEYDLYSGLYLIGNYTVTLIFT</sequence>
<reference evidence="1" key="2">
    <citation type="submission" date="2021-04" db="EMBL/GenBank/DDBJ databases">
        <authorList>
            <person name="Gilroy R."/>
        </authorList>
    </citation>
    <scope>NUCLEOTIDE SEQUENCE</scope>
    <source>
        <strain evidence="1">F6-686</strain>
    </source>
</reference>
<evidence type="ECO:0000313" key="1">
    <source>
        <dbReference type="EMBL" id="MBU3828852.1"/>
    </source>
</evidence>
<dbReference type="InterPro" id="IPR015231">
    <property type="entry name" value="DUF1934"/>
</dbReference>
<dbReference type="EMBL" id="JAHLFT010000087">
    <property type="protein sequence ID" value="MBU3828852.1"/>
    <property type="molecule type" value="Genomic_DNA"/>
</dbReference>
<dbReference type="Gene3D" id="2.40.128.20">
    <property type="match status" value="1"/>
</dbReference>
<accession>A0A9E2KTN7</accession>